<evidence type="ECO:0000259" key="1">
    <source>
        <dbReference type="Pfam" id="PF03372"/>
    </source>
</evidence>
<dbReference type="InterPro" id="IPR036691">
    <property type="entry name" value="Endo/exonu/phosph_ase_sf"/>
</dbReference>
<sequence length="131" mass="14662">MLNSIIQWNCRGLKPNFNEVQLLIQKHNPLAICLQETFLRNSDTLSFRHFVGYHHHSVGDGRAHGGVSIILNGDIPQSQITLNTPLQAVAVRVTLHIPITLCSVYLPPSLHLNPRDLDDLIAQLPVIICVY</sequence>
<evidence type="ECO:0000313" key="2">
    <source>
        <dbReference type="EMBL" id="KAK6178180.1"/>
    </source>
</evidence>
<proteinExistence type="predicted"/>
<evidence type="ECO:0000313" key="3">
    <source>
        <dbReference type="Proteomes" id="UP001347796"/>
    </source>
</evidence>
<name>A0AAN8JK15_PATCE</name>
<dbReference type="AlphaFoldDB" id="A0AAN8JK15"/>
<accession>A0AAN8JK15</accession>
<dbReference type="GO" id="GO:0003824">
    <property type="term" value="F:catalytic activity"/>
    <property type="evidence" value="ECO:0007669"/>
    <property type="project" value="InterPro"/>
</dbReference>
<dbReference type="Pfam" id="PF03372">
    <property type="entry name" value="Exo_endo_phos"/>
    <property type="match status" value="1"/>
</dbReference>
<feature type="domain" description="Endonuclease/exonuclease/phosphatase" evidence="1">
    <location>
        <begin position="6"/>
        <end position="111"/>
    </location>
</feature>
<gene>
    <name evidence="2" type="ORF">SNE40_012990</name>
</gene>
<dbReference type="Gene3D" id="3.60.10.10">
    <property type="entry name" value="Endonuclease/exonuclease/phosphatase"/>
    <property type="match status" value="1"/>
</dbReference>
<dbReference type="Proteomes" id="UP001347796">
    <property type="component" value="Unassembled WGS sequence"/>
</dbReference>
<reference evidence="2 3" key="1">
    <citation type="submission" date="2024-01" db="EMBL/GenBank/DDBJ databases">
        <title>The genome of the rayed Mediterranean limpet Patella caerulea (Linnaeus, 1758).</title>
        <authorList>
            <person name="Anh-Thu Weber A."/>
            <person name="Halstead-Nussloch G."/>
        </authorList>
    </citation>
    <scope>NUCLEOTIDE SEQUENCE [LARGE SCALE GENOMIC DNA]</scope>
    <source>
        <strain evidence="2">AATW-2023a</strain>
        <tissue evidence="2">Whole specimen</tissue>
    </source>
</reference>
<dbReference type="InterPro" id="IPR005135">
    <property type="entry name" value="Endo/exonuclease/phosphatase"/>
</dbReference>
<protein>
    <recommendedName>
        <fullName evidence="1">Endonuclease/exonuclease/phosphatase domain-containing protein</fullName>
    </recommendedName>
</protein>
<organism evidence="2 3">
    <name type="scientific">Patella caerulea</name>
    <name type="common">Rayed Mediterranean limpet</name>
    <dbReference type="NCBI Taxonomy" id="87958"/>
    <lineage>
        <taxon>Eukaryota</taxon>
        <taxon>Metazoa</taxon>
        <taxon>Spiralia</taxon>
        <taxon>Lophotrochozoa</taxon>
        <taxon>Mollusca</taxon>
        <taxon>Gastropoda</taxon>
        <taxon>Patellogastropoda</taxon>
        <taxon>Patelloidea</taxon>
        <taxon>Patellidae</taxon>
        <taxon>Patella</taxon>
    </lineage>
</organism>
<comment type="caution">
    <text evidence="2">The sequence shown here is derived from an EMBL/GenBank/DDBJ whole genome shotgun (WGS) entry which is preliminary data.</text>
</comment>
<keyword evidence="3" id="KW-1185">Reference proteome</keyword>
<dbReference type="SUPFAM" id="SSF56219">
    <property type="entry name" value="DNase I-like"/>
    <property type="match status" value="1"/>
</dbReference>
<dbReference type="EMBL" id="JAZGQO010000009">
    <property type="protein sequence ID" value="KAK6178180.1"/>
    <property type="molecule type" value="Genomic_DNA"/>
</dbReference>